<sequence length="294" mass="32746">MNLLQAPRQPSDVRGLFYADFNQDYGCFAVGLKSGFRIFNCDPLEETKRHGKYCCCHHYHTTRGIGTVSMLYRTNYIALIGGGSNPRFPLNTVIIWDDAKEKEVIRLEFRSEVKNVKLLRERMVIVLQDRVYVYTFSAQPKKLYMFETPHNDKGLVAVASSRSMSVLAFPGQQPGHIQVVDLGHMSNMLTNKLTIMAHTATLGYLAMSQNGQLIASASEKGTLIRVFDTQSGRILHEFRRGADRAAIYSIAFSADATRLCVASDKGTIHIFNLDASTLPASPTAARLSSDDATR</sequence>
<evidence type="ECO:0000256" key="3">
    <source>
        <dbReference type="ARBA" id="ARBA00025740"/>
    </source>
</evidence>
<comment type="similarity">
    <text evidence="3">Belongs to the WD repeat PROPPIN family.</text>
</comment>
<name>A0A4P9Z3M0_9FUNG</name>
<accession>A0A4P9Z3M0</accession>
<evidence type="ECO:0000256" key="2">
    <source>
        <dbReference type="ARBA" id="ARBA00022737"/>
    </source>
</evidence>
<keyword evidence="1" id="KW-0853">WD repeat</keyword>
<dbReference type="GO" id="GO:0005737">
    <property type="term" value="C:cytoplasm"/>
    <property type="evidence" value="ECO:0007669"/>
    <property type="project" value="UniProtKB-ARBA"/>
</dbReference>
<dbReference type="OrthoDB" id="1667587at2759"/>
<dbReference type="SMART" id="SM00320">
    <property type="entry name" value="WD40"/>
    <property type="match status" value="2"/>
</dbReference>
<dbReference type="Gene3D" id="2.130.10.10">
    <property type="entry name" value="YVTN repeat-like/Quinoprotein amine dehydrogenase"/>
    <property type="match status" value="1"/>
</dbReference>
<protein>
    <submittedName>
        <fullName evidence="4">WD40-repeat-containing domain protein</fullName>
    </submittedName>
</protein>
<dbReference type="InterPro" id="IPR036322">
    <property type="entry name" value="WD40_repeat_dom_sf"/>
</dbReference>
<dbReference type="InterPro" id="IPR001680">
    <property type="entry name" value="WD40_rpt"/>
</dbReference>
<dbReference type="PANTHER" id="PTHR11227">
    <property type="entry name" value="WD-REPEAT PROTEIN INTERACTING WITH PHOSPHOINOSIDES WIPI -RELATED"/>
    <property type="match status" value="1"/>
</dbReference>
<dbReference type="SUPFAM" id="SSF50978">
    <property type="entry name" value="WD40 repeat-like"/>
    <property type="match status" value="1"/>
</dbReference>
<dbReference type="Proteomes" id="UP000278143">
    <property type="component" value="Unassembled WGS sequence"/>
</dbReference>
<dbReference type="InterPro" id="IPR048720">
    <property type="entry name" value="PROPPIN"/>
</dbReference>
<dbReference type="AlphaFoldDB" id="A0A4P9Z3M0"/>
<keyword evidence="5" id="KW-1185">Reference proteome</keyword>
<organism evidence="4 5">
    <name type="scientific">Syncephalis pseudoplumigaleata</name>
    <dbReference type="NCBI Taxonomy" id="1712513"/>
    <lineage>
        <taxon>Eukaryota</taxon>
        <taxon>Fungi</taxon>
        <taxon>Fungi incertae sedis</taxon>
        <taxon>Zoopagomycota</taxon>
        <taxon>Zoopagomycotina</taxon>
        <taxon>Zoopagomycetes</taxon>
        <taxon>Zoopagales</taxon>
        <taxon>Piptocephalidaceae</taxon>
        <taxon>Syncephalis</taxon>
    </lineage>
</organism>
<dbReference type="Pfam" id="PF21032">
    <property type="entry name" value="PROPPIN"/>
    <property type="match status" value="1"/>
</dbReference>
<gene>
    <name evidence="4" type="ORF">SYNPS1DRAFT_14253</name>
</gene>
<evidence type="ECO:0000313" key="5">
    <source>
        <dbReference type="Proteomes" id="UP000278143"/>
    </source>
</evidence>
<dbReference type="InterPro" id="IPR015943">
    <property type="entry name" value="WD40/YVTN_repeat-like_dom_sf"/>
</dbReference>
<evidence type="ECO:0000256" key="1">
    <source>
        <dbReference type="ARBA" id="ARBA00022574"/>
    </source>
</evidence>
<keyword evidence="2" id="KW-0677">Repeat</keyword>
<proteinExistence type="inferred from homology"/>
<dbReference type="EMBL" id="KZ989438">
    <property type="protein sequence ID" value="RKP26391.1"/>
    <property type="molecule type" value="Genomic_DNA"/>
</dbReference>
<evidence type="ECO:0000313" key="4">
    <source>
        <dbReference type="EMBL" id="RKP26391.1"/>
    </source>
</evidence>
<reference evidence="5" key="1">
    <citation type="journal article" date="2018" name="Nat. Microbiol.">
        <title>Leveraging single-cell genomics to expand the fungal tree of life.</title>
        <authorList>
            <person name="Ahrendt S.R."/>
            <person name="Quandt C.A."/>
            <person name="Ciobanu D."/>
            <person name="Clum A."/>
            <person name="Salamov A."/>
            <person name="Andreopoulos B."/>
            <person name="Cheng J.F."/>
            <person name="Woyke T."/>
            <person name="Pelin A."/>
            <person name="Henrissat B."/>
            <person name="Reynolds N.K."/>
            <person name="Benny G.L."/>
            <person name="Smith M.E."/>
            <person name="James T.Y."/>
            <person name="Grigoriev I.V."/>
        </authorList>
    </citation>
    <scope>NUCLEOTIDE SEQUENCE [LARGE SCALE GENOMIC DNA]</scope>
    <source>
        <strain evidence="5">Benny S71-1</strain>
    </source>
</reference>